<dbReference type="Proteomes" id="UP001295423">
    <property type="component" value="Unassembled WGS sequence"/>
</dbReference>
<proteinExistence type="predicted"/>
<dbReference type="Gene3D" id="3.30.420.10">
    <property type="entry name" value="Ribonuclease H-like superfamily/Ribonuclease H"/>
    <property type="match status" value="1"/>
</dbReference>
<dbReference type="SUPFAM" id="SSF53098">
    <property type="entry name" value="Ribonuclease H-like"/>
    <property type="match status" value="1"/>
</dbReference>
<accession>A0AAD2CRJ2</accession>
<name>A0AAD2CRJ2_9STRA</name>
<comment type="caution">
    <text evidence="1">The sequence shown here is derived from an EMBL/GenBank/DDBJ whole genome shotgun (WGS) entry which is preliminary data.</text>
</comment>
<dbReference type="EMBL" id="CAKOGP040000724">
    <property type="protein sequence ID" value="CAJ1938461.1"/>
    <property type="molecule type" value="Genomic_DNA"/>
</dbReference>
<dbReference type="GO" id="GO:0003676">
    <property type="term" value="F:nucleic acid binding"/>
    <property type="evidence" value="ECO:0007669"/>
    <property type="project" value="InterPro"/>
</dbReference>
<dbReference type="AlphaFoldDB" id="A0AAD2CRJ2"/>
<keyword evidence="2" id="KW-1185">Reference proteome</keyword>
<sequence length="379" mass="43122">MMICMKLGLFIPLRSRGTKLLFGKRAPTNLKRATILSSQVKCHGNRPLCNLGNSQRNEMRSLDPVQHNLKQWPVVQQINATADRFQDVPVRPSFVSTERHSKVTAENLSERLGLSIGRARATLHATLQRGTKSAIMPLARRYRADRIFERPRLKGKFSTDTAYFKRTFLQGNTASQVYFHKCGSYSCHHLQKVNDAKVGPTLNKFISKYGIPEHLTMDGASVQIGRKTTFMDTICRCNIDHHISKPYTPKENPAEGGIREFKRRYYRLIIKHGIPERLWDFVLDYVVDRMNVTVNYSKYSDGRVPLEIITGITPEITEYLDFTIYGWVFFCSDGGLGVNHIGRWLGVSHRVGPMMTYWVLPNSGIPISVDTGNQRGTAD</sequence>
<evidence type="ECO:0000313" key="1">
    <source>
        <dbReference type="EMBL" id="CAJ1938461.1"/>
    </source>
</evidence>
<evidence type="ECO:0008006" key="3">
    <source>
        <dbReference type="Google" id="ProtNLM"/>
    </source>
</evidence>
<organism evidence="1 2">
    <name type="scientific">Cylindrotheca closterium</name>
    <dbReference type="NCBI Taxonomy" id="2856"/>
    <lineage>
        <taxon>Eukaryota</taxon>
        <taxon>Sar</taxon>
        <taxon>Stramenopiles</taxon>
        <taxon>Ochrophyta</taxon>
        <taxon>Bacillariophyta</taxon>
        <taxon>Bacillariophyceae</taxon>
        <taxon>Bacillariophycidae</taxon>
        <taxon>Bacillariales</taxon>
        <taxon>Bacillariaceae</taxon>
        <taxon>Cylindrotheca</taxon>
    </lineage>
</organism>
<reference evidence="1" key="1">
    <citation type="submission" date="2023-08" db="EMBL/GenBank/DDBJ databases">
        <authorList>
            <person name="Audoor S."/>
            <person name="Bilcke G."/>
        </authorList>
    </citation>
    <scope>NUCLEOTIDE SEQUENCE</scope>
</reference>
<evidence type="ECO:0000313" key="2">
    <source>
        <dbReference type="Proteomes" id="UP001295423"/>
    </source>
</evidence>
<dbReference type="InterPro" id="IPR012337">
    <property type="entry name" value="RNaseH-like_sf"/>
</dbReference>
<gene>
    <name evidence="1" type="ORF">CYCCA115_LOCUS6139</name>
</gene>
<dbReference type="InterPro" id="IPR036397">
    <property type="entry name" value="RNaseH_sf"/>
</dbReference>
<protein>
    <recommendedName>
        <fullName evidence="3">Integrase catalytic domain-containing protein</fullName>
    </recommendedName>
</protein>